<proteinExistence type="predicted"/>
<evidence type="ECO:0000313" key="1">
    <source>
        <dbReference type="EMBL" id="CAG1857157.1"/>
    </source>
</evidence>
<name>A0A8D7FKK9_MUSAM</name>
<organism evidence="1">
    <name type="scientific">Musa acuminata subsp. malaccensis</name>
    <name type="common">Wild banana</name>
    <name type="synonym">Musa malaccensis</name>
    <dbReference type="NCBI Taxonomy" id="214687"/>
    <lineage>
        <taxon>Eukaryota</taxon>
        <taxon>Viridiplantae</taxon>
        <taxon>Streptophyta</taxon>
        <taxon>Embryophyta</taxon>
        <taxon>Tracheophyta</taxon>
        <taxon>Spermatophyta</taxon>
        <taxon>Magnoliopsida</taxon>
        <taxon>Liliopsida</taxon>
        <taxon>Zingiberales</taxon>
        <taxon>Musaceae</taxon>
        <taxon>Musa</taxon>
    </lineage>
</organism>
<protein>
    <submittedName>
        <fullName evidence="1">(wild Malaysian banana) hypothetical protein</fullName>
    </submittedName>
</protein>
<gene>
    <name evidence="1" type="ORF">GSMUA_34810.1</name>
</gene>
<dbReference type="EMBL" id="HG996473">
    <property type="protein sequence ID" value="CAG1857157.1"/>
    <property type="molecule type" value="Genomic_DNA"/>
</dbReference>
<dbReference type="AlphaFoldDB" id="A0A8D7FKK9"/>
<accession>A0A8D7FKK9</accession>
<sequence>MYFLTLKTIQTQLRRRTRRRKTNGRDESAICVQILYREMPNNRYVLYPSSTESVVIAVDTSDRTGRRHGCSNKHGDRRRPVARLEHLRRTVASGYRLRHLQVIKGALFEQPYAETPRCTALVTAE</sequence>
<reference evidence="1" key="1">
    <citation type="submission" date="2021-03" db="EMBL/GenBank/DDBJ databases">
        <authorList>
            <consortium name="Genoscope - CEA"/>
            <person name="William W."/>
        </authorList>
    </citation>
    <scope>NUCLEOTIDE SEQUENCE</scope>
    <source>
        <strain evidence="1">Doubled-haploid Pahang</strain>
    </source>
</reference>